<dbReference type="Pfam" id="PF25781">
    <property type="entry name" value="TPR_TEX10"/>
    <property type="match status" value="1"/>
</dbReference>
<dbReference type="Gene3D" id="1.25.10.10">
    <property type="entry name" value="Leucine-rich Repeat Variant"/>
    <property type="match status" value="1"/>
</dbReference>
<dbReference type="PANTHER" id="PTHR16056:SF2">
    <property type="entry name" value="TESTIS-EXPRESSED PROTEIN 10"/>
    <property type="match status" value="1"/>
</dbReference>
<evidence type="ECO:0000256" key="3">
    <source>
        <dbReference type="ARBA" id="ARBA00006427"/>
    </source>
</evidence>
<comment type="subcellular location">
    <subcellularLocation>
        <location evidence="1">Nucleus</location>
        <location evidence="1">Nucleolus</location>
    </subcellularLocation>
    <subcellularLocation>
        <location evidence="2">Nucleus</location>
        <location evidence="2">Nucleoplasm</location>
    </subcellularLocation>
</comment>
<proteinExistence type="inferred from homology"/>
<protein>
    <submittedName>
        <fullName evidence="8">Testis-expressed sequence 10 protein</fullName>
    </submittedName>
</protein>
<evidence type="ECO:0000259" key="6">
    <source>
        <dbReference type="Pfam" id="PF12333"/>
    </source>
</evidence>
<feature type="domain" description="Pre-rRNA-processing protein Ipi1 N-terminal" evidence="6">
    <location>
        <begin position="157"/>
        <end position="224"/>
    </location>
</feature>
<comment type="similarity">
    <text evidence="3">Belongs to the IPI1/TEX10 family.</text>
</comment>
<dbReference type="PANTHER" id="PTHR16056">
    <property type="entry name" value="REGULATOR OF MICROTUBULE DYNAMICS PROTEIN"/>
    <property type="match status" value="1"/>
</dbReference>
<accession>A0A199W4M8</accession>
<dbReference type="Proteomes" id="UP000092600">
    <property type="component" value="Unassembled WGS sequence"/>
</dbReference>
<feature type="region of interest" description="Disordered" evidence="5">
    <location>
        <begin position="1"/>
        <end position="37"/>
    </location>
</feature>
<evidence type="ECO:0000313" key="9">
    <source>
        <dbReference type="Proteomes" id="UP000092600"/>
    </source>
</evidence>
<dbReference type="AlphaFoldDB" id="A0A199W4M8"/>
<evidence type="ECO:0000256" key="2">
    <source>
        <dbReference type="ARBA" id="ARBA00004642"/>
    </source>
</evidence>
<dbReference type="InterPro" id="IPR057949">
    <property type="entry name" value="TPR_TEX10"/>
</dbReference>
<sequence length="882" mass="100103">MVRSKPSSSKKPKGGVDFKKIKRKIGRKLPPPKNATNTEIKSKAIVLPEQSMAADRGGLAVNKRGLTLAELLNQTSHHNVKIRKAALHGLKELFIKYPSELTLHKPSIERLCLRMCDSDRVVRDILYHLLKTVIFPSLKERISNSLSPSLQDIPKSTIEALIKYIIVAMTHISVDIRLTAFKFLELVIANFPSSFFMSGYEVLDNYADILKNSQIHIHDKSKLKSILGALTQCLSLLSSKVSKEDGSNEQVCTEQSIAQQRLLFAFRPSSHEYDSGTSSIVKKLEDVFPLLVNCFRESASLVDATSNIDDRSYDCLLSCLQCINLATKILHDMEDFAILGNLQKLSEVFPFGQKNIYTEKEDDRFFILNVKVAEILLLSERISQSVYLLEFIENFLLRKAGTHSSPTKAHVEKHFGPLLPFIPGIILKATESWKARLLEAFTFAFKDCKADSKLILGFLSAINEMLISWNTTCEQPASNCSDLLFDYQITWMRELPRILLQLGDKHVSVSKAVLNLLSRIGQTSSSNTHRRTEYDNLQWQLKEFYAVQTISGTISYGPFLKHPPDSQELAISCFYHLSNIGSDFLESLTSCCLCNELEPSTLHRIIEVLQSSYERGYLDIAGHLDFLATLVVRFRVYPEKYCIEKSDGKVSNRRTYMDLCDHIFECFKRMGDTSLVLEILWKKIIVEMSLMPPMDNMNGLLGMIAALDNRTGRFPEEDVNNLSRWISFYMVDATLYVPENIEAVSQNDENLAFEFYLMPCISLLCGNHKLCHSALELLNSFMMDDNSLFPSRFDVSYSAEPSRRVHAAASIVLFLCGEMRLQRALRSSKSVIKTILQNMQNLLGSDRFARTIEEKHKIQCTFDQLKKGTSKLQCLDADKLRV</sequence>
<dbReference type="GO" id="GO:0005634">
    <property type="term" value="C:nucleus"/>
    <property type="evidence" value="ECO:0007669"/>
    <property type="project" value="UniProtKB-SubCell"/>
</dbReference>
<comment type="caution">
    <text evidence="8">The sequence shown here is derived from an EMBL/GenBank/DDBJ whole genome shotgun (WGS) entry which is preliminary data.</text>
</comment>
<evidence type="ECO:0000256" key="5">
    <source>
        <dbReference type="SAM" id="MobiDB-lite"/>
    </source>
</evidence>
<dbReference type="InterPro" id="IPR011989">
    <property type="entry name" value="ARM-like"/>
</dbReference>
<dbReference type="SUPFAM" id="SSF48371">
    <property type="entry name" value="ARM repeat"/>
    <property type="match status" value="1"/>
</dbReference>
<gene>
    <name evidence="8" type="ORF">ACMD2_20502</name>
</gene>
<dbReference type="InterPro" id="IPR016024">
    <property type="entry name" value="ARM-type_fold"/>
</dbReference>
<dbReference type="STRING" id="4615.A0A199W4M8"/>
<dbReference type="EMBL" id="LSRQ01000262">
    <property type="protein sequence ID" value="OAY84138.1"/>
    <property type="molecule type" value="Genomic_DNA"/>
</dbReference>
<evidence type="ECO:0000256" key="1">
    <source>
        <dbReference type="ARBA" id="ARBA00004604"/>
    </source>
</evidence>
<evidence type="ECO:0000259" key="7">
    <source>
        <dbReference type="Pfam" id="PF25781"/>
    </source>
</evidence>
<dbReference type="Pfam" id="PF12333">
    <property type="entry name" value="Ipi1_N"/>
    <property type="match status" value="1"/>
</dbReference>
<dbReference type="InterPro" id="IPR024679">
    <property type="entry name" value="Ipi1_N"/>
</dbReference>
<reference evidence="8 9" key="1">
    <citation type="journal article" date="2016" name="DNA Res.">
        <title>The draft genome of MD-2 pineapple using hybrid error correction of long reads.</title>
        <authorList>
            <person name="Redwan R.M."/>
            <person name="Saidin A."/>
            <person name="Kumar S.V."/>
        </authorList>
    </citation>
    <scope>NUCLEOTIDE SEQUENCE [LARGE SCALE GENOMIC DNA]</scope>
    <source>
        <strain evidence="9">cv. MD2</strain>
        <tissue evidence="8">Leaf</tissue>
    </source>
</reference>
<evidence type="ECO:0000313" key="8">
    <source>
        <dbReference type="EMBL" id="OAY84138.1"/>
    </source>
</evidence>
<name>A0A199W4M8_ANACO</name>
<evidence type="ECO:0000256" key="4">
    <source>
        <dbReference type="ARBA" id="ARBA00023242"/>
    </source>
</evidence>
<organism evidence="8 9">
    <name type="scientific">Ananas comosus</name>
    <name type="common">Pineapple</name>
    <name type="synonym">Ananas ananas</name>
    <dbReference type="NCBI Taxonomy" id="4615"/>
    <lineage>
        <taxon>Eukaryota</taxon>
        <taxon>Viridiplantae</taxon>
        <taxon>Streptophyta</taxon>
        <taxon>Embryophyta</taxon>
        <taxon>Tracheophyta</taxon>
        <taxon>Spermatophyta</taxon>
        <taxon>Magnoliopsida</taxon>
        <taxon>Liliopsida</taxon>
        <taxon>Poales</taxon>
        <taxon>Bromeliaceae</taxon>
        <taxon>Bromelioideae</taxon>
        <taxon>Ananas</taxon>
    </lineage>
</organism>
<feature type="domain" description="TEX10-like TPR repeats" evidence="7">
    <location>
        <begin position="490"/>
        <end position="611"/>
    </location>
</feature>
<keyword evidence="4" id="KW-0539">Nucleus</keyword>